<dbReference type="EMBL" id="AP018227">
    <property type="protein sequence ID" value="BAY83762.1"/>
    <property type="molecule type" value="Genomic_DNA"/>
</dbReference>
<proteinExistence type="inferred from homology"/>
<reference evidence="4 5" key="1">
    <citation type="submission" date="2017-06" db="EMBL/GenBank/DDBJ databases">
        <title>Genome sequencing of cyanobaciteial culture collection at National Institute for Environmental Studies (NIES).</title>
        <authorList>
            <person name="Hirose Y."/>
            <person name="Shimura Y."/>
            <person name="Fujisawa T."/>
            <person name="Nakamura Y."/>
            <person name="Kawachi M."/>
        </authorList>
    </citation>
    <scope>NUCLEOTIDE SEQUENCE [LARGE SCALE GENOMIC DNA]</scope>
    <source>
        <strain evidence="4 5">NIES-267</strain>
    </source>
</reference>
<dbReference type="InterPro" id="IPR036291">
    <property type="entry name" value="NAD(P)-bd_dom_sf"/>
</dbReference>
<dbReference type="Proteomes" id="UP000218418">
    <property type="component" value="Chromosome"/>
</dbReference>
<dbReference type="PIRSF" id="PIRSF000126">
    <property type="entry name" value="11-beta-HSD1"/>
    <property type="match status" value="1"/>
</dbReference>
<dbReference type="GO" id="GO:0016491">
    <property type="term" value="F:oxidoreductase activity"/>
    <property type="evidence" value="ECO:0007669"/>
    <property type="project" value="UniProtKB-KW"/>
</dbReference>
<keyword evidence="2" id="KW-0560">Oxidoreductase</keyword>
<organism evidence="4 5">
    <name type="scientific">Calothrix parasitica NIES-267</name>
    <dbReference type="NCBI Taxonomy" id="1973488"/>
    <lineage>
        <taxon>Bacteria</taxon>
        <taxon>Bacillati</taxon>
        <taxon>Cyanobacteriota</taxon>
        <taxon>Cyanophyceae</taxon>
        <taxon>Nostocales</taxon>
        <taxon>Calotrichaceae</taxon>
        <taxon>Calothrix</taxon>
    </lineage>
</organism>
<dbReference type="OrthoDB" id="9808814at2"/>
<evidence type="ECO:0000256" key="3">
    <source>
        <dbReference type="RuleBase" id="RU000363"/>
    </source>
</evidence>
<dbReference type="AlphaFoldDB" id="A0A1Z4LR73"/>
<gene>
    <name evidence="4" type="ORF">NIES267_32550</name>
</gene>
<dbReference type="CDD" id="cd05233">
    <property type="entry name" value="SDR_c"/>
    <property type="match status" value="1"/>
</dbReference>
<name>A0A1Z4LR73_9CYAN</name>
<evidence type="ECO:0000313" key="5">
    <source>
        <dbReference type="Proteomes" id="UP000218418"/>
    </source>
</evidence>
<dbReference type="PRINTS" id="PR00080">
    <property type="entry name" value="SDRFAMILY"/>
</dbReference>
<dbReference type="InterPro" id="IPR002347">
    <property type="entry name" value="SDR_fam"/>
</dbReference>
<evidence type="ECO:0000313" key="4">
    <source>
        <dbReference type="EMBL" id="BAY83762.1"/>
    </source>
</evidence>
<accession>A0A1Z4LR73</accession>
<protein>
    <submittedName>
        <fullName evidence="4">Short-chain dehydrogenase/reductase SDR</fullName>
    </submittedName>
</protein>
<dbReference type="Pfam" id="PF00106">
    <property type="entry name" value="adh_short"/>
    <property type="match status" value="1"/>
</dbReference>
<dbReference type="PANTHER" id="PTHR42901:SF1">
    <property type="entry name" value="ALCOHOL DEHYDROGENASE"/>
    <property type="match status" value="1"/>
</dbReference>
<dbReference type="SUPFAM" id="SSF51735">
    <property type="entry name" value="NAD(P)-binding Rossmann-fold domains"/>
    <property type="match status" value="1"/>
</dbReference>
<dbReference type="PRINTS" id="PR00081">
    <property type="entry name" value="GDHRDH"/>
</dbReference>
<comment type="similarity">
    <text evidence="1 3">Belongs to the short-chain dehydrogenases/reductases (SDR) family.</text>
</comment>
<evidence type="ECO:0000256" key="1">
    <source>
        <dbReference type="ARBA" id="ARBA00006484"/>
    </source>
</evidence>
<sequence length="269" mass="29738">MDFKNHRQRRKTALITGACSGIGYELTCIFASQNYNLVLVDINEPKLIEISEKFTQDYGIHVKSIAIDLSISTSPDAIYLELQQASIQIDVLVNNAGFGIYGLFNETNLKSELEMIQINVVCLTHLTKLFLRHMVEQGEGKVLNVSSTAAFQPGPLMSVYFATKSYILSFSEAIANELEDTGVSVTVLCPGPTKSGFHQRTGTENSQRIKDMKMMDAKTVAEIGYRGLMTGQTLVIPGAKNRIMAEAVRFLPRKQVTKISKVVQGHGWA</sequence>
<dbReference type="Gene3D" id="3.40.50.720">
    <property type="entry name" value="NAD(P)-binding Rossmann-like Domain"/>
    <property type="match status" value="1"/>
</dbReference>
<evidence type="ECO:0000256" key="2">
    <source>
        <dbReference type="ARBA" id="ARBA00023002"/>
    </source>
</evidence>
<keyword evidence="5" id="KW-1185">Reference proteome</keyword>
<dbReference type="PANTHER" id="PTHR42901">
    <property type="entry name" value="ALCOHOL DEHYDROGENASE"/>
    <property type="match status" value="1"/>
</dbReference>